<dbReference type="PROSITE" id="PS50883">
    <property type="entry name" value="EAL"/>
    <property type="match status" value="1"/>
</dbReference>
<dbReference type="PANTHER" id="PTHR33121:SF76">
    <property type="entry name" value="SIGNALING PROTEIN"/>
    <property type="match status" value="1"/>
</dbReference>
<dbReference type="InterPro" id="IPR029151">
    <property type="entry name" value="Sensor-like_sf"/>
</dbReference>
<dbReference type="InterPro" id="IPR001633">
    <property type="entry name" value="EAL_dom"/>
</dbReference>
<dbReference type="GO" id="GO:0071111">
    <property type="term" value="F:cyclic-guanylate-specific phosphodiesterase activity"/>
    <property type="evidence" value="ECO:0007669"/>
    <property type="project" value="InterPro"/>
</dbReference>
<feature type="domain" description="EAL" evidence="1">
    <location>
        <begin position="1"/>
        <end position="255"/>
    </location>
</feature>
<keyword evidence="3" id="KW-1185">Reference proteome</keyword>
<dbReference type="CDD" id="cd18773">
    <property type="entry name" value="PDC1_HK_sensor"/>
    <property type="match status" value="1"/>
</dbReference>
<comment type="caution">
    <text evidence="2">The sequence shown here is derived from an EMBL/GenBank/DDBJ whole genome shotgun (WGS) entry which is preliminary data.</text>
</comment>
<dbReference type="PANTHER" id="PTHR33121">
    <property type="entry name" value="CYCLIC DI-GMP PHOSPHODIESTERASE PDEF"/>
    <property type="match status" value="1"/>
</dbReference>
<dbReference type="Gene3D" id="3.20.20.450">
    <property type="entry name" value="EAL domain"/>
    <property type="match status" value="1"/>
</dbReference>
<dbReference type="Proteomes" id="UP001154312">
    <property type="component" value="Unassembled WGS sequence"/>
</dbReference>
<gene>
    <name evidence="2" type="ORF">L7E55_02030</name>
</gene>
<dbReference type="InterPro" id="IPR035919">
    <property type="entry name" value="EAL_sf"/>
</dbReference>
<evidence type="ECO:0000259" key="1">
    <source>
        <dbReference type="PROSITE" id="PS50883"/>
    </source>
</evidence>
<organism evidence="2 3">
    <name type="scientific">Pelotomaculum isophthalicicum JI</name>
    <dbReference type="NCBI Taxonomy" id="947010"/>
    <lineage>
        <taxon>Bacteria</taxon>
        <taxon>Bacillati</taxon>
        <taxon>Bacillota</taxon>
        <taxon>Clostridia</taxon>
        <taxon>Eubacteriales</taxon>
        <taxon>Desulfotomaculaceae</taxon>
        <taxon>Pelotomaculum</taxon>
    </lineage>
</organism>
<accession>A0A9X4GXT8</accession>
<dbReference type="EMBL" id="JAKOAV010000002">
    <property type="protein sequence ID" value="MDF9407145.1"/>
    <property type="molecule type" value="Genomic_DNA"/>
</dbReference>
<dbReference type="InterPro" id="IPR050706">
    <property type="entry name" value="Cyclic-di-GMP_PDE-like"/>
</dbReference>
<dbReference type="SMART" id="SM00052">
    <property type="entry name" value="EAL"/>
    <property type="match status" value="1"/>
</dbReference>
<dbReference type="SUPFAM" id="SSF103190">
    <property type="entry name" value="Sensory domain-like"/>
    <property type="match status" value="1"/>
</dbReference>
<dbReference type="RefSeq" id="WP_277442322.1">
    <property type="nucleotide sequence ID" value="NZ_JAKOAV010000002.1"/>
</dbReference>
<evidence type="ECO:0000313" key="3">
    <source>
        <dbReference type="Proteomes" id="UP001154312"/>
    </source>
</evidence>
<name>A0A9X4GXT8_9FIRM</name>
<proteinExistence type="predicted"/>
<protein>
    <submittedName>
        <fullName evidence="2">EAL domain-containing protein</fullName>
    </submittedName>
</protein>
<sequence>MDNSIININNIIYNENIRIYFQPIISVKKKSIIGFESLCRGLNTGTNKIISPDTLFEFARHKNMNLELDRLCRKKALEAYKFNNFENKNYILFLNLDTSIMDNGIVGSGHLLNMVKNLDLFSNNIVIEIVESKVRDTKSLEKFINTYKEKGYLTALDDVGSGYSNLDRVALVKPDILKIDKGIISYIDKYFYKQEIFKSLVNLSRKIGALVVAEGVEREEEALVSLELGADMLQGFYFSKPQDYTFVTDEKTKKNIFYIANKFNNYMTYKIKSIKLMYQEYYMVLSNIINELSNVTCDNFDDMLSVIIQKYTIVECIYIINESGTQITETFCDQLKIKRNSKIYGPAKKGTEHSLKDYYYYLMSTGSTQFTTEPYISLASGNLCITISSQFEDVNSNRFILCIDIKVLPSNTCLP</sequence>
<dbReference type="SUPFAM" id="SSF141868">
    <property type="entry name" value="EAL domain-like"/>
    <property type="match status" value="1"/>
</dbReference>
<dbReference type="Pfam" id="PF00563">
    <property type="entry name" value="EAL"/>
    <property type="match status" value="1"/>
</dbReference>
<evidence type="ECO:0000313" key="2">
    <source>
        <dbReference type="EMBL" id="MDF9407145.1"/>
    </source>
</evidence>
<dbReference type="Gene3D" id="3.30.450.20">
    <property type="entry name" value="PAS domain"/>
    <property type="match status" value="1"/>
</dbReference>
<reference evidence="2" key="1">
    <citation type="submission" date="2022-02" db="EMBL/GenBank/DDBJ databases">
        <authorList>
            <person name="Leng L."/>
        </authorList>
    </citation>
    <scope>NUCLEOTIDE SEQUENCE</scope>
    <source>
        <strain evidence="2">JI</strain>
    </source>
</reference>
<dbReference type="AlphaFoldDB" id="A0A9X4GXT8"/>
<dbReference type="CDD" id="cd01948">
    <property type="entry name" value="EAL"/>
    <property type="match status" value="1"/>
</dbReference>